<accession>A0ABW9GF61</accession>
<dbReference type="EMBL" id="JAROCE010000001">
    <property type="protein sequence ID" value="MFM2720009.1"/>
    <property type="molecule type" value="Genomic_DNA"/>
</dbReference>
<sequence length="111" mass="12111">MTQWHPILAAVEGPTGVWRMIDPHGHEYGRVEIRRVPAADRVLYKAVQAGENIGWATTLRLACFQVHMAFLASLRPGGAPAADWGELTGNARRSDRTGRDASFSSTKPAIS</sequence>
<reference evidence="2 3" key="1">
    <citation type="submission" date="2023-03" db="EMBL/GenBank/DDBJ databases">
        <title>MT1 and MT2 Draft Genomes of Novel Species.</title>
        <authorList>
            <person name="Venkateswaran K."/>
        </authorList>
    </citation>
    <scope>NUCLEOTIDE SEQUENCE [LARGE SCALE GENOMIC DNA]</scope>
    <source>
        <strain evidence="2 3">IF8SW-P5</strain>
    </source>
</reference>
<proteinExistence type="predicted"/>
<keyword evidence="3" id="KW-1185">Reference proteome</keyword>
<evidence type="ECO:0000256" key="1">
    <source>
        <dbReference type="SAM" id="MobiDB-lite"/>
    </source>
</evidence>
<organism evidence="2 3">
    <name type="scientific">Microbacterium mcarthurae</name>
    <dbReference type="NCBI Taxonomy" id="3035918"/>
    <lineage>
        <taxon>Bacteria</taxon>
        <taxon>Bacillati</taxon>
        <taxon>Actinomycetota</taxon>
        <taxon>Actinomycetes</taxon>
        <taxon>Micrococcales</taxon>
        <taxon>Microbacteriaceae</taxon>
        <taxon>Microbacterium</taxon>
    </lineage>
</organism>
<evidence type="ECO:0000313" key="2">
    <source>
        <dbReference type="EMBL" id="MFM2720009.1"/>
    </source>
</evidence>
<gene>
    <name evidence="2" type="ORF">P5G46_05790</name>
</gene>
<comment type="caution">
    <text evidence="2">The sequence shown here is derived from an EMBL/GenBank/DDBJ whole genome shotgun (WGS) entry which is preliminary data.</text>
</comment>
<protein>
    <submittedName>
        <fullName evidence="2">Uncharacterized protein</fullName>
    </submittedName>
</protein>
<feature type="region of interest" description="Disordered" evidence="1">
    <location>
        <begin position="78"/>
        <end position="111"/>
    </location>
</feature>
<feature type="compositionally biased region" description="Polar residues" evidence="1">
    <location>
        <begin position="102"/>
        <end position="111"/>
    </location>
</feature>
<evidence type="ECO:0000313" key="3">
    <source>
        <dbReference type="Proteomes" id="UP001630303"/>
    </source>
</evidence>
<dbReference type="RefSeq" id="WP_408905178.1">
    <property type="nucleotide sequence ID" value="NZ_JAROCE010000001.1"/>
</dbReference>
<name>A0ABW9GF61_9MICO</name>
<dbReference type="Proteomes" id="UP001630303">
    <property type="component" value="Unassembled WGS sequence"/>
</dbReference>